<name>A0ABT1SET4_9FIRM</name>
<sequence length="326" mass="38256">MTIGLIDIDSKIPNLALMKISSFFKSLGEEVEFVKPNKEYNRIYASAIFTRSKNKCEELLNIYEDKIEIGGTGWDLDKVLDDEIEHMKPDYTLYEIEDISRRIKGIGTKESKIKKATDIVNAGIGFTTRGCVRQCGFCFVPKKEGDFKQVSEINDIINPKSNVLVLHDNNLTADPNCIDKLNEIRDRKLIVDINQGCDVRLVNEDIAKALSEVRHLRSIHYAWDLMKFEKDVIEGIQTLSKFIKPYRHMCFMLVGYNTTFEEDIYRFHKLREFKVDPFVMVYNEKNDRKLKHFARWVNARIYKSCKWEEYGPWIREQLSYNQMSFI</sequence>
<reference evidence="1 2" key="1">
    <citation type="submission" date="2022-06" db="EMBL/GenBank/DDBJ databases">
        <title>Isolation of gut microbiota from human fecal samples.</title>
        <authorList>
            <person name="Pamer E.G."/>
            <person name="Barat B."/>
            <person name="Waligurski E."/>
            <person name="Medina S."/>
            <person name="Paddock L."/>
            <person name="Mostad J."/>
        </authorList>
    </citation>
    <scope>NUCLEOTIDE SEQUENCE [LARGE SCALE GENOMIC DNA]</scope>
    <source>
        <strain evidence="1 2">DFI.7.95</strain>
    </source>
</reference>
<organism evidence="1 2">
    <name type="scientific">Tissierella carlieri</name>
    <dbReference type="NCBI Taxonomy" id="689904"/>
    <lineage>
        <taxon>Bacteria</taxon>
        <taxon>Bacillati</taxon>
        <taxon>Bacillota</taxon>
        <taxon>Tissierellia</taxon>
        <taxon>Tissierellales</taxon>
        <taxon>Tissierellaceae</taxon>
        <taxon>Tissierella</taxon>
    </lineage>
</organism>
<dbReference type="SFLD" id="SFLDS00029">
    <property type="entry name" value="Radical_SAM"/>
    <property type="match status" value="1"/>
</dbReference>
<dbReference type="SUPFAM" id="SSF102114">
    <property type="entry name" value="Radical SAM enzymes"/>
    <property type="match status" value="1"/>
</dbReference>
<accession>A0ABT1SET4</accession>
<dbReference type="RefSeq" id="WP_256312600.1">
    <property type="nucleotide sequence ID" value="NZ_JANGAC010000017.1"/>
</dbReference>
<evidence type="ECO:0008006" key="3">
    <source>
        <dbReference type="Google" id="ProtNLM"/>
    </source>
</evidence>
<dbReference type="InterPro" id="IPR058240">
    <property type="entry name" value="rSAM_sf"/>
</dbReference>
<dbReference type="InterPro" id="IPR007197">
    <property type="entry name" value="rSAM"/>
</dbReference>
<dbReference type="EMBL" id="JANGAC010000017">
    <property type="protein sequence ID" value="MCQ4925008.1"/>
    <property type="molecule type" value="Genomic_DNA"/>
</dbReference>
<evidence type="ECO:0000313" key="1">
    <source>
        <dbReference type="EMBL" id="MCQ4925008.1"/>
    </source>
</evidence>
<dbReference type="Proteomes" id="UP001524478">
    <property type="component" value="Unassembled WGS sequence"/>
</dbReference>
<gene>
    <name evidence="1" type="ORF">NE686_18045</name>
</gene>
<evidence type="ECO:0000313" key="2">
    <source>
        <dbReference type="Proteomes" id="UP001524478"/>
    </source>
</evidence>
<proteinExistence type="predicted"/>
<keyword evidence="2" id="KW-1185">Reference proteome</keyword>
<protein>
    <recommendedName>
        <fullName evidence="3">Radical SAM protein</fullName>
    </recommendedName>
</protein>
<comment type="caution">
    <text evidence="1">The sequence shown here is derived from an EMBL/GenBank/DDBJ whole genome shotgun (WGS) entry which is preliminary data.</text>
</comment>